<reference evidence="3 4" key="1">
    <citation type="submission" date="2022-10" db="EMBL/GenBank/DDBJ databases">
        <title>paucibacter sp. hw8 Genome sequencing.</title>
        <authorList>
            <person name="Park S."/>
        </authorList>
    </citation>
    <scope>NUCLEOTIDE SEQUENCE [LARGE SCALE GENOMIC DNA]</scope>
    <source>
        <strain evidence="4">hw8</strain>
    </source>
</reference>
<evidence type="ECO:0000313" key="4">
    <source>
        <dbReference type="Proteomes" id="UP001219862"/>
    </source>
</evidence>
<dbReference type="InterPro" id="IPR052211">
    <property type="entry name" value="Cpx_auxiliary_protein"/>
</dbReference>
<proteinExistence type="predicted"/>
<gene>
    <name evidence="3" type="ORF">PRZ01_12150</name>
</gene>
<sequence>MLNLKSKSFVKHSLIAAMLAVSGTFALAQAHGGHGGPGGMEEMGGGHAGMMAGRMTHMLDAADATDAQRAQIKQIMESARADLKTQMEAGRKLHEQAQALFTAPTIDAAAIEKLRLQLLAHHDQASKRMSLAMIDAAKVLSAEQRAKLAEKMKKMHEHRADRMQDKMGKPDTPKAPEKAAKPMN</sequence>
<dbReference type="RefSeq" id="WP_273597059.1">
    <property type="nucleotide sequence ID" value="NZ_JAQQXS010000010.1"/>
</dbReference>
<feature type="region of interest" description="Disordered" evidence="1">
    <location>
        <begin position="151"/>
        <end position="184"/>
    </location>
</feature>
<dbReference type="InterPro" id="IPR025961">
    <property type="entry name" value="Metal_resist"/>
</dbReference>
<protein>
    <submittedName>
        <fullName evidence="3">Periplasmic heavy metal sensor</fullName>
    </submittedName>
</protein>
<dbReference type="Gene3D" id="1.20.120.1490">
    <property type="match status" value="1"/>
</dbReference>
<feature type="signal peptide" evidence="2">
    <location>
        <begin position="1"/>
        <end position="28"/>
    </location>
</feature>
<dbReference type="PANTHER" id="PTHR38102:SF1">
    <property type="entry name" value="PERIPLASMIC CHAPERONE SPY"/>
    <property type="match status" value="1"/>
</dbReference>
<feature type="chain" id="PRO_5046782772" evidence="2">
    <location>
        <begin position="29"/>
        <end position="184"/>
    </location>
</feature>
<organism evidence="3 4">
    <name type="scientific">Roseateles koreensis</name>
    <dbReference type="NCBI Taxonomy" id="2987526"/>
    <lineage>
        <taxon>Bacteria</taxon>
        <taxon>Pseudomonadati</taxon>
        <taxon>Pseudomonadota</taxon>
        <taxon>Betaproteobacteria</taxon>
        <taxon>Burkholderiales</taxon>
        <taxon>Sphaerotilaceae</taxon>
        <taxon>Roseateles</taxon>
    </lineage>
</organism>
<comment type="caution">
    <text evidence="3">The sequence shown here is derived from an EMBL/GenBank/DDBJ whole genome shotgun (WGS) entry which is preliminary data.</text>
</comment>
<keyword evidence="2" id="KW-0732">Signal</keyword>
<dbReference type="PANTHER" id="PTHR38102">
    <property type="entry name" value="PERIPLASMIC CHAPERONE SPY"/>
    <property type="match status" value="1"/>
</dbReference>
<evidence type="ECO:0000313" key="3">
    <source>
        <dbReference type="EMBL" id="MDC8785944.1"/>
    </source>
</evidence>
<dbReference type="Proteomes" id="UP001219862">
    <property type="component" value="Unassembled WGS sequence"/>
</dbReference>
<evidence type="ECO:0000256" key="1">
    <source>
        <dbReference type="SAM" id="MobiDB-lite"/>
    </source>
</evidence>
<accession>A0ABT5KSQ6</accession>
<name>A0ABT5KSQ6_9BURK</name>
<evidence type="ECO:0000256" key="2">
    <source>
        <dbReference type="SAM" id="SignalP"/>
    </source>
</evidence>
<dbReference type="Pfam" id="PF13801">
    <property type="entry name" value="Metal_resist"/>
    <property type="match status" value="1"/>
</dbReference>
<dbReference type="EMBL" id="JAQQXS010000010">
    <property type="protein sequence ID" value="MDC8785944.1"/>
    <property type="molecule type" value="Genomic_DNA"/>
</dbReference>
<keyword evidence="4" id="KW-1185">Reference proteome</keyword>